<dbReference type="PROSITE" id="PS01336">
    <property type="entry name" value="ADOMETDC"/>
    <property type="match status" value="1"/>
</dbReference>
<protein>
    <recommendedName>
        <fullName evidence="2">adenosylmethionine decarboxylase</fullName>
        <ecNumber evidence="2">4.1.1.50</ecNumber>
    </recommendedName>
</protein>
<evidence type="ECO:0000256" key="3">
    <source>
        <dbReference type="ARBA" id="ARBA00022691"/>
    </source>
</evidence>
<feature type="active site" description="Proton donor; for catalytic activity" evidence="10">
    <location>
        <position position="76"/>
    </location>
</feature>
<evidence type="ECO:0000256" key="9">
    <source>
        <dbReference type="ARBA" id="ARBA00023317"/>
    </source>
</evidence>
<name>A0A8J6NNY0_9BACT</name>
<feature type="active site" description="Schiff-base intermediate with substrate; via pyruvic acid" evidence="10">
    <location>
        <position position="62"/>
    </location>
</feature>
<dbReference type="Pfam" id="PF01536">
    <property type="entry name" value="SAM_decarbox"/>
    <property type="match status" value="1"/>
</dbReference>
<evidence type="ECO:0000313" key="12">
    <source>
        <dbReference type="Proteomes" id="UP000603434"/>
    </source>
</evidence>
<evidence type="ECO:0000256" key="7">
    <source>
        <dbReference type="ARBA" id="ARBA00023239"/>
    </source>
</evidence>
<evidence type="ECO:0000256" key="2">
    <source>
        <dbReference type="ARBA" id="ARBA00012357"/>
    </source>
</evidence>
<sequence>MEILASKFEGPEKKLEIILFSSQPGLRDNPDGRWDKVVQTSQAEIISKISNDYLDAYLLSESSLFVWEDRILMITCGQTTLINAVSEILGFVDKRKVALVFYERKNFMFPQEQPADFEDDVARMEQYFPGKSYRLGPANHDHVHVFYSSHAKITVQQDVTLQVLMHDLDPSVTEIYFQGNNCTGNHVLECSGLCRVFPQMDTDNHVFTPYGFSVNGIHAQHYFTVHVTPQPERSYASFETNVIKSDYSGTIAKVVSLFKPEKFSVLLTTGMDDRDPQLHHMVIDTAAGYNVTEKSLYEFDCGYAVTFFNYIMNFEDG</sequence>
<dbReference type="Gene3D" id="3.60.90.10">
    <property type="entry name" value="S-adenosylmethionine decarboxylase"/>
    <property type="match status" value="1"/>
</dbReference>
<keyword evidence="7" id="KW-0456">Lyase</keyword>
<evidence type="ECO:0000256" key="6">
    <source>
        <dbReference type="ARBA" id="ARBA00023145"/>
    </source>
</evidence>
<keyword evidence="4" id="KW-0210">Decarboxylase</keyword>
<dbReference type="GO" id="GO:0005829">
    <property type="term" value="C:cytosol"/>
    <property type="evidence" value="ECO:0007669"/>
    <property type="project" value="TreeGrafter"/>
</dbReference>
<dbReference type="InterPro" id="IPR001985">
    <property type="entry name" value="S-AdoMet_decarboxylase_euk"/>
</dbReference>
<evidence type="ECO:0000313" key="11">
    <source>
        <dbReference type="EMBL" id="MBC8362580.1"/>
    </source>
</evidence>
<comment type="caution">
    <text evidence="11">The sequence shown here is derived from an EMBL/GenBank/DDBJ whole genome shotgun (WGS) entry which is preliminary data.</text>
</comment>
<dbReference type="GO" id="GO:0004014">
    <property type="term" value="F:adenosylmethionine decarboxylase activity"/>
    <property type="evidence" value="ECO:0007669"/>
    <property type="project" value="UniProtKB-EC"/>
</dbReference>
<dbReference type="GO" id="GO:0008295">
    <property type="term" value="P:spermidine biosynthetic process"/>
    <property type="evidence" value="ECO:0007669"/>
    <property type="project" value="InterPro"/>
</dbReference>
<dbReference type="Proteomes" id="UP000603434">
    <property type="component" value="Unassembled WGS sequence"/>
</dbReference>
<evidence type="ECO:0000256" key="5">
    <source>
        <dbReference type="ARBA" id="ARBA00022813"/>
    </source>
</evidence>
<keyword evidence="6" id="KW-0865">Zymogen</keyword>
<dbReference type="InterPro" id="IPR048283">
    <property type="entry name" value="AdoMetDC-like"/>
</dbReference>
<feature type="active site" description="Proton acceptor; for processing activity" evidence="10">
    <location>
        <position position="213"/>
    </location>
</feature>
<evidence type="ECO:0000256" key="4">
    <source>
        <dbReference type="ARBA" id="ARBA00022793"/>
    </source>
</evidence>
<dbReference type="InterPro" id="IPR018166">
    <property type="entry name" value="S-AdoMet_deCO2ase_CS"/>
</dbReference>
<dbReference type="PIRSF" id="PIRSF001355">
    <property type="entry name" value="S-AdenosylMet_decarboxylase"/>
    <property type="match status" value="1"/>
</dbReference>
<organism evidence="11 12">
    <name type="scientific">Candidatus Desulfatibia profunda</name>
    <dbReference type="NCBI Taxonomy" id="2841695"/>
    <lineage>
        <taxon>Bacteria</taxon>
        <taxon>Pseudomonadati</taxon>
        <taxon>Thermodesulfobacteriota</taxon>
        <taxon>Desulfobacteria</taxon>
        <taxon>Desulfobacterales</taxon>
        <taxon>Desulfobacterales incertae sedis</taxon>
        <taxon>Candidatus Desulfatibia</taxon>
    </lineage>
</organism>
<dbReference type="PANTHER" id="PTHR11570">
    <property type="entry name" value="S-ADENOSYLMETHIONINE DECARBOXYLASE"/>
    <property type="match status" value="1"/>
</dbReference>
<dbReference type="InterPro" id="IPR016067">
    <property type="entry name" value="S-AdoMet_deCO2ase_core"/>
</dbReference>
<keyword evidence="3" id="KW-0949">S-adenosyl-L-methionine</keyword>
<keyword evidence="5" id="KW-0068">Autocatalytic cleavage</keyword>
<evidence type="ECO:0000256" key="1">
    <source>
        <dbReference type="ARBA" id="ARBA00001928"/>
    </source>
</evidence>
<evidence type="ECO:0000256" key="10">
    <source>
        <dbReference type="PIRSR" id="PIRSR001355-1"/>
    </source>
</evidence>
<evidence type="ECO:0000256" key="8">
    <source>
        <dbReference type="ARBA" id="ARBA00023270"/>
    </source>
</evidence>
<gene>
    <name evidence="11" type="ORF">H8E23_14435</name>
</gene>
<keyword evidence="9" id="KW-0670">Pyruvate</keyword>
<accession>A0A8J6NNY0</accession>
<dbReference type="SUPFAM" id="SSF56276">
    <property type="entry name" value="S-adenosylmethionine decarboxylase"/>
    <property type="match status" value="1"/>
</dbReference>
<dbReference type="AlphaFoldDB" id="A0A8J6NNY0"/>
<feature type="active site" description="Proton acceptor; for processing activity" evidence="10">
    <location>
        <position position="226"/>
    </location>
</feature>
<dbReference type="EMBL" id="JACNJH010000205">
    <property type="protein sequence ID" value="MBC8362580.1"/>
    <property type="molecule type" value="Genomic_DNA"/>
</dbReference>
<proteinExistence type="predicted"/>
<keyword evidence="8" id="KW-0704">Schiff base</keyword>
<comment type="cofactor">
    <cofactor evidence="1">
        <name>pyruvate</name>
        <dbReference type="ChEBI" id="CHEBI:15361"/>
    </cofactor>
</comment>
<reference evidence="11 12" key="1">
    <citation type="submission" date="2020-08" db="EMBL/GenBank/DDBJ databases">
        <title>Bridging the membrane lipid divide: bacteria of the FCB group superphylum have the potential to synthesize archaeal ether lipids.</title>
        <authorList>
            <person name="Villanueva L."/>
            <person name="Von Meijenfeldt F.A.B."/>
            <person name="Westbye A.B."/>
            <person name="Yadav S."/>
            <person name="Hopmans E.C."/>
            <person name="Dutilh B.E."/>
            <person name="Sinninghe Damste J.S."/>
        </authorList>
    </citation>
    <scope>NUCLEOTIDE SEQUENCE [LARGE SCALE GENOMIC DNA]</scope>
    <source>
        <strain evidence="11">NIOZ-UU30</strain>
    </source>
</reference>
<dbReference type="EC" id="4.1.1.50" evidence="2"/>
<dbReference type="PANTHER" id="PTHR11570:SF0">
    <property type="entry name" value="S-ADENOSYLMETHIONINE DECARBOXYLASE PROENZYME"/>
    <property type="match status" value="1"/>
</dbReference>
<dbReference type="GO" id="GO:0006597">
    <property type="term" value="P:spermine biosynthetic process"/>
    <property type="evidence" value="ECO:0007669"/>
    <property type="project" value="InterPro"/>
</dbReference>